<proteinExistence type="predicted"/>
<keyword evidence="1" id="KW-0472">Membrane</keyword>
<protein>
    <recommendedName>
        <fullName evidence="4">YwqI/YxiC family protein</fullName>
    </recommendedName>
</protein>
<evidence type="ECO:0000313" key="3">
    <source>
        <dbReference type="Proteomes" id="UP000295345"/>
    </source>
</evidence>
<dbReference type="EMBL" id="SMKI01000376">
    <property type="protein sequence ID" value="TDC68459.1"/>
    <property type="molecule type" value="Genomic_DNA"/>
</dbReference>
<dbReference type="OrthoDB" id="4319152at2"/>
<evidence type="ECO:0000313" key="2">
    <source>
        <dbReference type="EMBL" id="TDC68459.1"/>
    </source>
</evidence>
<name>A0A4R4T272_9ACTN</name>
<dbReference type="Proteomes" id="UP000295345">
    <property type="component" value="Unassembled WGS sequence"/>
</dbReference>
<evidence type="ECO:0008006" key="4">
    <source>
        <dbReference type="Google" id="ProtNLM"/>
    </source>
</evidence>
<evidence type="ECO:0000256" key="1">
    <source>
        <dbReference type="SAM" id="Phobius"/>
    </source>
</evidence>
<dbReference type="AlphaFoldDB" id="A0A4R4T272"/>
<keyword evidence="1" id="KW-0812">Transmembrane</keyword>
<sequence length="91" mass="10448">MVTLADDPAGVWAAGLGVGGLFLLLIVVVWQFAATWRARMLATREDEYKRLAVKYAELLEDNTEILRRYTDELTETRRSVASMERMLRELD</sequence>
<keyword evidence="3" id="KW-1185">Reference proteome</keyword>
<keyword evidence="1" id="KW-1133">Transmembrane helix</keyword>
<gene>
    <name evidence="2" type="ORF">E1283_27410</name>
</gene>
<comment type="caution">
    <text evidence="2">The sequence shown here is derived from an EMBL/GenBank/DDBJ whole genome shotgun (WGS) entry which is preliminary data.</text>
</comment>
<reference evidence="2 3" key="1">
    <citation type="submission" date="2019-03" db="EMBL/GenBank/DDBJ databases">
        <title>Draft genome sequences of novel Actinobacteria.</title>
        <authorList>
            <person name="Sahin N."/>
            <person name="Ay H."/>
            <person name="Saygin H."/>
        </authorList>
    </citation>
    <scope>NUCLEOTIDE SEQUENCE [LARGE SCALE GENOMIC DNA]</scope>
    <source>
        <strain evidence="2 3">DSM 41900</strain>
    </source>
</reference>
<organism evidence="2 3">
    <name type="scientific">Streptomyces hainanensis</name>
    <dbReference type="NCBI Taxonomy" id="402648"/>
    <lineage>
        <taxon>Bacteria</taxon>
        <taxon>Bacillati</taxon>
        <taxon>Actinomycetota</taxon>
        <taxon>Actinomycetes</taxon>
        <taxon>Kitasatosporales</taxon>
        <taxon>Streptomycetaceae</taxon>
        <taxon>Streptomyces</taxon>
    </lineage>
</organism>
<feature type="transmembrane region" description="Helical" evidence="1">
    <location>
        <begin position="12"/>
        <end position="34"/>
    </location>
</feature>
<accession>A0A4R4T272</accession>